<proteinExistence type="predicted"/>
<dbReference type="AlphaFoldDB" id="A0A482WIX4"/>
<feature type="chain" id="PRO_5019788257" description="MACPF domain-containing protein" evidence="1">
    <location>
        <begin position="32"/>
        <end position="340"/>
    </location>
</feature>
<accession>A0A482WIX4</accession>
<dbReference type="OrthoDB" id="10060229at2759"/>
<evidence type="ECO:0000313" key="3">
    <source>
        <dbReference type="Proteomes" id="UP000291343"/>
    </source>
</evidence>
<dbReference type="InParanoid" id="A0A482WIX4"/>
<gene>
    <name evidence="2" type="ORF">LSTR_LSTR014450</name>
</gene>
<sequence>MANTLLMLATPGFFKVFQLLLVFAALESTVADIRIGFGIDVFKYWGDLGYYFNDANKQILAPVFKKPYAVKRHLELEDKTVVRGAFQIELCRDVPQLLEAFFRPYIVERSSKSWKIFSSNWSKSRIAATMGVNSTYLTSQYGFAYIRISRFQEAFTLDPTIRRKKDLIPHVAVNTYTVMSKDSKSVMDFFSKTGSHYVQSYVTGDALYQVFVFSVPNFLIIQDEFRTHGPKTISSTTLSKYMSPYYAENVGDIMVASGNPALKTWAAKHFLMQISFLTYPSLVKLQIRPELAGKMDPLLGNKTVLQLELKSMEFAFKDPKRKRWFQRSLDNHLKLWEENG</sequence>
<comment type="caution">
    <text evidence="2">The sequence shown here is derived from an EMBL/GenBank/DDBJ whole genome shotgun (WGS) entry which is preliminary data.</text>
</comment>
<evidence type="ECO:0000313" key="2">
    <source>
        <dbReference type="EMBL" id="RZF33443.1"/>
    </source>
</evidence>
<protein>
    <recommendedName>
        <fullName evidence="4">MACPF domain-containing protein</fullName>
    </recommendedName>
</protein>
<dbReference type="FunCoup" id="A0A482WIX4">
    <property type="interactions" value="107"/>
</dbReference>
<evidence type="ECO:0008006" key="4">
    <source>
        <dbReference type="Google" id="ProtNLM"/>
    </source>
</evidence>
<feature type="signal peptide" evidence="1">
    <location>
        <begin position="1"/>
        <end position="31"/>
    </location>
</feature>
<keyword evidence="1" id="KW-0732">Signal</keyword>
<organism evidence="2 3">
    <name type="scientific">Laodelphax striatellus</name>
    <name type="common">Small brown planthopper</name>
    <name type="synonym">Delphax striatella</name>
    <dbReference type="NCBI Taxonomy" id="195883"/>
    <lineage>
        <taxon>Eukaryota</taxon>
        <taxon>Metazoa</taxon>
        <taxon>Ecdysozoa</taxon>
        <taxon>Arthropoda</taxon>
        <taxon>Hexapoda</taxon>
        <taxon>Insecta</taxon>
        <taxon>Pterygota</taxon>
        <taxon>Neoptera</taxon>
        <taxon>Paraneoptera</taxon>
        <taxon>Hemiptera</taxon>
        <taxon>Auchenorrhyncha</taxon>
        <taxon>Fulgoroidea</taxon>
        <taxon>Delphacidae</taxon>
        <taxon>Criomorphinae</taxon>
        <taxon>Laodelphax</taxon>
    </lineage>
</organism>
<reference evidence="2 3" key="1">
    <citation type="journal article" date="2017" name="Gigascience">
        <title>Genome sequence of the small brown planthopper, Laodelphax striatellus.</title>
        <authorList>
            <person name="Zhu J."/>
            <person name="Jiang F."/>
            <person name="Wang X."/>
            <person name="Yang P."/>
            <person name="Bao Y."/>
            <person name="Zhao W."/>
            <person name="Wang W."/>
            <person name="Lu H."/>
            <person name="Wang Q."/>
            <person name="Cui N."/>
            <person name="Li J."/>
            <person name="Chen X."/>
            <person name="Luo L."/>
            <person name="Yu J."/>
            <person name="Kang L."/>
            <person name="Cui F."/>
        </authorList>
    </citation>
    <scope>NUCLEOTIDE SEQUENCE [LARGE SCALE GENOMIC DNA]</scope>
    <source>
        <strain evidence="2">Lst14</strain>
    </source>
</reference>
<dbReference type="Proteomes" id="UP000291343">
    <property type="component" value="Unassembled WGS sequence"/>
</dbReference>
<keyword evidence="3" id="KW-1185">Reference proteome</keyword>
<name>A0A482WIX4_LAOST</name>
<dbReference type="EMBL" id="QKKF02034015">
    <property type="protein sequence ID" value="RZF33443.1"/>
    <property type="molecule type" value="Genomic_DNA"/>
</dbReference>
<evidence type="ECO:0000256" key="1">
    <source>
        <dbReference type="SAM" id="SignalP"/>
    </source>
</evidence>